<sequence>MTNNTFSPPSIRSGANYLFHRDHTELHIFTKAAEIWSEKYQGQQLEYKEFKVATNFTVKNVIERIVARDADKAEWAASEVIEMGGGEWRQGTTFEYSSDKAKGQLADVGWDSKRGRCLPPVWLCIHKINKAYH</sequence>
<dbReference type="OrthoDB" id="10057496at2759"/>
<organism evidence="1 2">
    <name type="scientific">Polychaeton citri CBS 116435</name>
    <dbReference type="NCBI Taxonomy" id="1314669"/>
    <lineage>
        <taxon>Eukaryota</taxon>
        <taxon>Fungi</taxon>
        <taxon>Dikarya</taxon>
        <taxon>Ascomycota</taxon>
        <taxon>Pezizomycotina</taxon>
        <taxon>Dothideomycetes</taxon>
        <taxon>Dothideomycetidae</taxon>
        <taxon>Capnodiales</taxon>
        <taxon>Capnodiaceae</taxon>
        <taxon>Polychaeton</taxon>
    </lineage>
</organism>
<accession>A0A9P4Q8P1</accession>
<dbReference type="AlphaFoldDB" id="A0A9P4Q8P1"/>
<protein>
    <submittedName>
        <fullName evidence="1">Uncharacterized protein</fullName>
    </submittedName>
</protein>
<keyword evidence="2" id="KW-1185">Reference proteome</keyword>
<comment type="caution">
    <text evidence="1">The sequence shown here is derived from an EMBL/GenBank/DDBJ whole genome shotgun (WGS) entry which is preliminary data.</text>
</comment>
<evidence type="ECO:0000313" key="2">
    <source>
        <dbReference type="Proteomes" id="UP000799441"/>
    </source>
</evidence>
<name>A0A9P4Q8P1_9PEZI</name>
<gene>
    <name evidence="1" type="ORF">K431DRAFT_249878</name>
</gene>
<dbReference type="EMBL" id="MU003803">
    <property type="protein sequence ID" value="KAF2720082.1"/>
    <property type="molecule type" value="Genomic_DNA"/>
</dbReference>
<reference evidence="1" key="1">
    <citation type="journal article" date="2020" name="Stud. Mycol.">
        <title>101 Dothideomycetes genomes: a test case for predicting lifestyles and emergence of pathogens.</title>
        <authorList>
            <person name="Haridas S."/>
            <person name="Albert R."/>
            <person name="Binder M."/>
            <person name="Bloem J."/>
            <person name="Labutti K."/>
            <person name="Salamov A."/>
            <person name="Andreopoulos B."/>
            <person name="Baker S."/>
            <person name="Barry K."/>
            <person name="Bills G."/>
            <person name="Bluhm B."/>
            <person name="Cannon C."/>
            <person name="Castanera R."/>
            <person name="Culley D."/>
            <person name="Daum C."/>
            <person name="Ezra D."/>
            <person name="Gonzalez J."/>
            <person name="Henrissat B."/>
            <person name="Kuo A."/>
            <person name="Liang C."/>
            <person name="Lipzen A."/>
            <person name="Lutzoni F."/>
            <person name="Magnuson J."/>
            <person name="Mondo S."/>
            <person name="Nolan M."/>
            <person name="Ohm R."/>
            <person name="Pangilinan J."/>
            <person name="Park H.-J."/>
            <person name="Ramirez L."/>
            <person name="Alfaro M."/>
            <person name="Sun H."/>
            <person name="Tritt A."/>
            <person name="Yoshinaga Y."/>
            <person name="Zwiers L.-H."/>
            <person name="Turgeon B."/>
            <person name="Goodwin S."/>
            <person name="Spatafora J."/>
            <person name="Crous P."/>
            <person name="Grigoriev I."/>
        </authorList>
    </citation>
    <scope>NUCLEOTIDE SEQUENCE</scope>
    <source>
        <strain evidence="1">CBS 116435</strain>
    </source>
</reference>
<dbReference type="Proteomes" id="UP000799441">
    <property type="component" value="Unassembled WGS sequence"/>
</dbReference>
<evidence type="ECO:0000313" key="1">
    <source>
        <dbReference type="EMBL" id="KAF2720082.1"/>
    </source>
</evidence>
<proteinExistence type="predicted"/>